<dbReference type="InterPro" id="IPR009068">
    <property type="entry name" value="uS15_NS1_RNA-bd_sf"/>
</dbReference>
<dbReference type="Gene3D" id="1.10.287.10">
    <property type="entry name" value="S15/NS1, RNA-binding"/>
    <property type="match status" value="1"/>
</dbReference>
<name>A0A4P6XLB2_9ASCO</name>
<comment type="similarity">
    <text evidence="1">Belongs to the universal ribosomal protein uS15 family.</text>
</comment>
<proteinExistence type="inferred from homology"/>
<organism evidence="4 5">
    <name type="scientific">Metschnikowia aff. pulcherrima</name>
    <dbReference type="NCBI Taxonomy" id="2163413"/>
    <lineage>
        <taxon>Eukaryota</taxon>
        <taxon>Fungi</taxon>
        <taxon>Dikarya</taxon>
        <taxon>Ascomycota</taxon>
        <taxon>Saccharomycotina</taxon>
        <taxon>Pichiomycetes</taxon>
        <taxon>Metschnikowiaceae</taxon>
        <taxon>Metschnikowia</taxon>
    </lineage>
</organism>
<dbReference type="STRING" id="2163413.A0A4P6XLB2"/>
<evidence type="ECO:0000256" key="2">
    <source>
        <dbReference type="ARBA" id="ARBA00022980"/>
    </source>
</evidence>
<dbReference type="PANTHER" id="PTHR23321:SF26">
    <property type="entry name" value="SMALL RIBOSOMAL SUBUNIT PROTEIN US15M"/>
    <property type="match status" value="1"/>
</dbReference>
<sequence length="308" mass="35263">MFPALARSFSRLARSLEQAAPAKISPLLAAKQFPAPGAPPKKLLGLRKKELRLKKMITRDVNNLKQHNLKQTTFSVDPVLGDPQTQFLQRMRDEIAEPSNLAYGYKREEFEKLLYGAQKAALDSSVGGKIVTDQICETEEKKRRALLTILNMRNTSAADKKKLAIDFARREFQRFDGDTGSPEVQAAVMTVKIHFGFEHIRASPKDKAHIQAVRELVQHRQRVLKYLKKDNPELYFHTIAKLGLADDVVTSEFAMGRQYFQDYKVWGDKQLVKLSEKQQKKQQKYIDLQKKVNDYNKLAKQNYAALNS</sequence>
<evidence type="ECO:0000313" key="4">
    <source>
        <dbReference type="EMBL" id="QBM86501.1"/>
    </source>
</evidence>
<accession>A0A4P6XLB2</accession>
<dbReference type="PANTHER" id="PTHR23321">
    <property type="entry name" value="RIBOSOMAL PROTEIN S15, BACTERIAL AND ORGANELLAR"/>
    <property type="match status" value="1"/>
</dbReference>
<keyword evidence="2 4" id="KW-0689">Ribosomal protein</keyword>
<evidence type="ECO:0000256" key="1">
    <source>
        <dbReference type="ARBA" id="ARBA00008434"/>
    </source>
</evidence>
<dbReference type="SMART" id="SM01387">
    <property type="entry name" value="Ribosomal_S15"/>
    <property type="match status" value="1"/>
</dbReference>
<dbReference type="InterPro" id="IPR005290">
    <property type="entry name" value="Ribosomal_uS15_bac-type"/>
</dbReference>
<dbReference type="CDD" id="cd00353">
    <property type="entry name" value="Ribosomal_S15p_S13e"/>
    <property type="match status" value="1"/>
</dbReference>
<dbReference type="SUPFAM" id="SSF47060">
    <property type="entry name" value="S15/NS1 RNA-binding domain"/>
    <property type="match status" value="1"/>
</dbReference>
<dbReference type="GO" id="GO:0003735">
    <property type="term" value="F:structural constituent of ribosome"/>
    <property type="evidence" value="ECO:0007669"/>
    <property type="project" value="InterPro"/>
</dbReference>
<keyword evidence="3" id="KW-0687">Ribonucleoprotein</keyword>
<dbReference type="GO" id="GO:1990904">
    <property type="term" value="C:ribonucleoprotein complex"/>
    <property type="evidence" value="ECO:0007669"/>
    <property type="project" value="UniProtKB-KW"/>
</dbReference>
<reference evidence="5" key="1">
    <citation type="submission" date="2019-03" db="EMBL/GenBank/DDBJ databases">
        <title>Snf2 controls pulcherriminic acid biosynthesis and connects pigmentation and antifungal activity of the yeast Metschnikowia pulcherrima.</title>
        <authorList>
            <person name="Gore-Lloyd D."/>
            <person name="Sumann I."/>
            <person name="Brachmann A.O."/>
            <person name="Schneeberger K."/>
            <person name="Ortiz-Merino R.A."/>
            <person name="Moreno-Beltran M."/>
            <person name="Schlaefli M."/>
            <person name="Kirner P."/>
            <person name="Santos Kron A."/>
            <person name="Wolfe K.H."/>
            <person name="Piel J."/>
            <person name="Ahrens C.H."/>
            <person name="Henk D."/>
            <person name="Freimoser F.M."/>
        </authorList>
    </citation>
    <scope>NUCLEOTIDE SEQUENCE [LARGE SCALE GENOMIC DNA]</scope>
    <source>
        <strain evidence="5">APC 1.2</strain>
    </source>
</reference>
<dbReference type="Proteomes" id="UP000292447">
    <property type="component" value="Chromosome I"/>
</dbReference>
<dbReference type="GO" id="GO:0006412">
    <property type="term" value="P:translation"/>
    <property type="evidence" value="ECO:0007669"/>
    <property type="project" value="InterPro"/>
</dbReference>
<dbReference type="Pfam" id="PF00312">
    <property type="entry name" value="Ribosomal_S15"/>
    <property type="match status" value="1"/>
</dbReference>
<dbReference type="InterPro" id="IPR000589">
    <property type="entry name" value="Ribosomal_uS15"/>
</dbReference>
<evidence type="ECO:0000256" key="3">
    <source>
        <dbReference type="ARBA" id="ARBA00023274"/>
    </source>
</evidence>
<protein>
    <submittedName>
        <fullName evidence="4">SSU ribosomal protein MRPS15P</fullName>
    </submittedName>
</protein>
<gene>
    <name evidence="4" type="primary">MPUL0A11460</name>
    <name evidence="4" type="ORF">METSCH_A11460</name>
</gene>
<evidence type="ECO:0000313" key="5">
    <source>
        <dbReference type="Proteomes" id="UP000292447"/>
    </source>
</evidence>
<dbReference type="EMBL" id="CP034456">
    <property type="protein sequence ID" value="QBM86501.1"/>
    <property type="molecule type" value="Genomic_DNA"/>
</dbReference>
<dbReference type="AlphaFoldDB" id="A0A4P6XLB2"/>
<dbReference type="GO" id="GO:0005737">
    <property type="term" value="C:cytoplasm"/>
    <property type="evidence" value="ECO:0007669"/>
    <property type="project" value="UniProtKB-ARBA"/>
</dbReference>
<keyword evidence="5" id="KW-1185">Reference proteome</keyword>
<dbReference type="GO" id="GO:0005840">
    <property type="term" value="C:ribosome"/>
    <property type="evidence" value="ECO:0007669"/>
    <property type="project" value="UniProtKB-KW"/>
</dbReference>